<accession>A0A4S4FTG1</accession>
<sequence>MPVDRDPRATTQARRGRPVRDRAAAPAPIPLWGAVLVALLAGPVMDGAFPDLGVWPLAFVGIALVLIVLRGRRAGGSFLVGLVFGLSFYLVHIQWATLFLGIVPWLALSTLEALFVGVGSILITLAYRWIPQLWPDRAAPGDGRRSRLLVGSVGIARLGLLPLAVAGLWTAREAISAVWPYGGFSWGRVAMSQSESPFAGLFAWLGISGVSFAMVWLVAFAIELILAAVIASRGAHGLVGARRAGPALAVLLALGVATAGLLAVPHWQTATDGTLKVAAIQGNTKSGYFDQRSYQGEILDGHITATLPVLGDDVDVIVWPEGAADLDPLEDAGAAQAIDLVSQAAGAPIILGTITQRENAIYNSSLLWQPALGATDIYDKRHPVPFGEYVPDRAFWEPFAPDLIGLIGREYTPGTNDPVFDLGSVDGRDVQVAVNICFDIVDDALMRQSVTDGGEAIFAQSNSADFGRTDESVQQLAIARIRALETGRTVVNASTVGTTAIVAADGSTVDRMPTFTTGALVDEIDLHTGETPAVVVGAQLEQLVSFFGLAALLLAGLLRPRRRPVA</sequence>
<dbReference type="InterPro" id="IPR036526">
    <property type="entry name" value="C-N_Hydrolase_sf"/>
</dbReference>
<dbReference type="Pfam" id="PF00795">
    <property type="entry name" value="CN_hydrolase"/>
    <property type="match status" value="1"/>
</dbReference>
<dbReference type="PANTHER" id="PTHR38686:SF1">
    <property type="entry name" value="APOLIPOPROTEIN N-ACYLTRANSFERASE"/>
    <property type="match status" value="1"/>
</dbReference>
<feature type="transmembrane region" description="Helical" evidence="8">
    <location>
        <begin position="201"/>
        <end position="226"/>
    </location>
</feature>
<dbReference type="InterPro" id="IPR045378">
    <property type="entry name" value="LNT_N"/>
</dbReference>
<feature type="domain" description="CN hydrolase" evidence="10">
    <location>
        <begin position="275"/>
        <end position="526"/>
    </location>
</feature>
<dbReference type="GO" id="GO:0005886">
    <property type="term" value="C:plasma membrane"/>
    <property type="evidence" value="ECO:0007669"/>
    <property type="project" value="UniProtKB-SubCell"/>
</dbReference>
<comment type="similarity">
    <text evidence="8">Belongs to the CN hydrolase family. Apolipoprotein N-acyltransferase subfamily.</text>
</comment>
<dbReference type="InterPro" id="IPR003010">
    <property type="entry name" value="C-N_Hydrolase"/>
</dbReference>
<evidence type="ECO:0000259" key="10">
    <source>
        <dbReference type="PROSITE" id="PS50263"/>
    </source>
</evidence>
<feature type="transmembrane region" description="Helical" evidence="8">
    <location>
        <begin position="23"/>
        <end position="41"/>
    </location>
</feature>
<gene>
    <name evidence="8 11" type="primary">lnt</name>
    <name evidence="11" type="ORF">E6C64_03405</name>
</gene>
<keyword evidence="6 8" id="KW-0472">Membrane</keyword>
<dbReference type="GO" id="GO:0042158">
    <property type="term" value="P:lipoprotein biosynthetic process"/>
    <property type="evidence" value="ECO:0007669"/>
    <property type="project" value="UniProtKB-UniRule"/>
</dbReference>
<dbReference type="UniPathway" id="UPA00666"/>
<keyword evidence="5 8" id="KW-1133">Transmembrane helix</keyword>
<comment type="pathway">
    <text evidence="8">Protein modification; lipoprotein biosynthesis (N-acyl transfer).</text>
</comment>
<keyword evidence="7 8" id="KW-0012">Acyltransferase</keyword>
<evidence type="ECO:0000256" key="7">
    <source>
        <dbReference type="ARBA" id="ARBA00023315"/>
    </source>
</evidence>
<comment type="caution">
    <text evidence="11">The sequence shown here is derived from an EMBL/GenBank/DDBJ whole genome shotgun (WGS) entry which is preliminary data.</text>
</comment>
<dbReference type="Pfam" id="PF20154">
    <property type="entry name" value="LNT_N"/>
    <property type="match status" value="1"/>
</dbReference>
<dbReference type="HAMAP" id="MF_01148">
    <property type="entry name" value="Lnt"/>
    <property type="match status" value="1"/>
</dbReference>
<keyword evidence="2 8" id="KW-1003">Cell membrane</keyword>
<feature type="transmembrane region" description="Helical" evidence="8">
    <location>
        <begin position="76"/>
        <end position="96"/>
    </location>
</feature>
<dbReference type="AlphaFoldDB" id="A0A4S4FTG1"/>
<dbReference type="Proteomes" id="UP000309133">
    <property type="component" value="Unassembled WGS sequence"/>
</dbReference>
<proteinExistence type="inferred from homology"/>
<evidence type="ECO:0000256" key="6">
    <source>
        <dbReference type="ARBA" id="ARBA00023136"/>
    </source>
</evidence>
<dbReference type="Gene3D" id="3.60.110.10">
    <property type="entry name" value="Carbon-nitrogen hydrolase"/>
    <property type="match status" value="1"/>
</dbReference>
<protein>
    <recommendedName>
        <fullName evidence="8">Apolipoprotein N-acyltransferase</fullName>
        <shortName evidence="8">ALP N-acyltransferase</shortName>
        <ecNumber evidence="8">2.3.1.269</ecNumber>
    </recommendedName>
</protein>
<evidence type="ECO:0000256" key="2">
    <source>
        <dbReference type="ARBA" id="ARBA00022475"/>
    </source>
</evidence>
<feature type="transmembrane region" description="Helical" evidence="8">
    <location>
        <begin position="148"/>
        <end position="171"/>
    </location>
</feature>
<evidence type="ECO:0000256" key="5">
    <source>
        <dbReference type="ARBA" id="ARBA00022989"/>
    </source>
</evidence>
<comment type="subcellular location">
    <subcellularLocation>
        <location evidence="1 8">Cell membrane</location>
        <topology evidence="1 8">Multi-pass membrane protein</topology>
    </subcellularLocation>
</comment>
<comment type="catalytic activity">
    <reaction evidence="8">
        <text>N-terminal S-1,2-diacyl-sn-glyceryl-L-cysteinyl-[lipoprotein] + a glycerophospholipid = N-acyl-S-1,2-diacyl-sn-glyceryl-L-cysteinyl-[lipoprotein] + a 2-acyl-sn-glycero-3-phospholipid + H(+)</text>
        <dbReference type="Rhea" id="RHEA:48228"/>
        <dbReference type="Rhea" id="RHEA-COMP:14681"/>
        <dbReference type="Rhea" id="RHEA-COMP:14684"/>
        <dbReference type="ChEBI" id="CHEBI:15378"/>
        <dbReference type="ChEBI" id="CHEBI:136912"/>
        <dbReference type="ChEBI" id="CHEBI:140656"/>
        <dbReference type="ChEBI" id="CHEBI:140657"/>
        <dbReference type="ChEBI" id="CHEBI:140660"/>
        <dbReference type="EC" id="2.3.1.269"/>
    </reaction>
</comment>
<feature type="transmembrane region" description="Helical" evidence="8">
    <location>
        <begin position="247"/>
        <end position="267"/>
    </location>
</feature>
<dbReference type="PROSITE" id="PS50263">
    <property type="entry name" value="CN_HYDROLASE"/>
    <property type="match status" value="1"/>
</dbReference>
<dbReference type="EC" id="2.3.1.269" evidence="8"/>
<dbReference type="CDD" id="cd07571">
    <property type="entry name" value="ALP_N-acyl_transferase"/>
    <property type="match status" value="1"/>
</dbReference>
<dbReference type="GO" id="GO:0016410">
    <property type="term" value="F:N-acyltransferase activity"/>
    <property type="evidence" value="ECO:0007669"/>
    <property type="project" value="UniProtKB-UniRule"/>
</dbReference>
<dbReference type="SUPFAM" id="SSF56317">
    <property type="entry name" value="Carbon-nitrogen hydrolase"/>
    <property type="match status" value="1"/>
</dbReference>
<evidence type="ECO:0000313" key="11">
    <source>
        <dbReference type="EMBL" id="THG33618.1"/>
    </source>
</evidence>
<feature type="transmembrane region" description="Helical" evidence="8">
    <location>
        <begin position="102"/>
        <end position="127"/>
    </location>
</feature>
<organism evidence="11 12">
    <name type="scientific">Naasia lichenicola</name>
    <dbReference type="NCBI Taxonomy" id="2565933"/>
    <lineage>
        <taxon>Bacteria</taxon>
        <taxon>Bacillati</taxon>
        <taxon>Actinomycetota</taxon>
        <taxon>Actinomycetes</taxon>
        <taxon>Micrococcales</taxon>
        <taxon>Microbacteriaceae</taxon>
        <taxon>Naasia</taxon>
    </lineage>
</organism>
<evidence type="ECO:0000256" key="1">
    <source>
        <dbReference type="ARBA" id="ARBA00004651"/>
    </source>
</evidence>
<feature type="transmembrane region" description="Helical" evidence="8">
    <location>
        <begin position="53"/>
        <end position="69"/>
    </location>
</feature>
<comment type="function">
    <text evidence="8">Catalyzes the phospholipid dependent N-acylation of the N-terminal cysteine of apolipoprotein, the last step in lipoprotein maturation.</text>
</comment>
<evidence type="ECO:0000256" key="8">
    <source>
        <dbReference type="HAMAP-Rule" id="MF_01148"/>
    </source>
</evidence>
<dbReference type="OrthoDB" id="9804277at2"/>
<keyword evidence="11" id="KW-0449">Lipoprotein</keyword>
<evidence type="ECO:0000256" key="3">
    <source>
        <dbReference type="ARBA" id="ARBA00022679"/>
    </source>
</evidence>
<reference evidence="11 12" key="1">
    <citation type="submission" date="2019-04" db="EMBL/GenBank/DDBJ databases">
        <authorList>
            <person name="Jiang L."/>
        </authorList>
    </citation>
    <scope>NUCLEOTIDE SEQUENCE [LARGE SCALE GENOMIC DNA]</scope>
    <source>
        <strain evidence="11 12">YIM 131853</strain>
    </source>
</reference>
<evidence type="ECO:0000256" key="4">
    <source>
        <dbReference type="ARBA" id="ARBA00022692"/>
    </source>
</evidence>
<dbReference type="PANTHER" id="PTHR38686">
    <property type="entry name" value="APOLIPOPROTEIN N-ACYLTRANSFERASE"/>
    <property type="match status" value="1"/>
</dbReference>
<dbReference type="NCBIfam" id="TIGR00546">
    <property type="entry name" value="lnt"/>
    <property type="match status" value="1"/>
</dbReference>
<dbReference type="InterPro" id="IPR004563">
    <property type="entry name" value="Apolipo_AcylTrfase"/>
</dbReference>
<name>A0A4S4FTG1_9MICO</name>
<feature type="region of interest" description="Disordered" evidence="9">
    <location>
        <begin position="1"/>
        <end position="22"/>
    </location>
</feature>
<keyword evidence="12" id="KW-1185">Reference proteome</keyword>
<evidence type="ECO:0000256" key="9">
    <source>
        <dbReference type="SAM" id="MobiDB-lite"/>
    </source>
</evidence>
<evidence type="ECO:0000313" key="12">
    <source>
        <dbReference type="Proteomes" id="UP000309133"/>
    </source>
</evidence>
<keyword evidence="4 8" id="KW-0812">Transmembrane</keyword>
<keyword evidence="3 8" id="KW-0808">Transferase</keyword>
<dbReference type="EMBL" id="SSSM01000001">
    <property type="protein sequence ID" value="THG33618.1"/>
    <property type="molecule type" value="Genomic_DNA"/>
</dbReference>